<dbReference type="PANTHER" id="PTHR40626">
    <property type="entry name" value="MIP31509P"/>
    <property type="match status" value="1"/>
</dbReference>
<dbReference type="GO" id="GO:0000978">
    <property type="term" value="F:RNA polymerase II cis-regulatory region sequence-specific DNA binding"/>
    <property type="evidence" value="ECO:0007669"/>
    <property type="project" value="InterPro"/>
</dbReference>
<proteinExistence type="predicted"/>
<gene>
    <name evidence="13" type="ORF">D0866_05247</name>
    <name evidence="12" type="ORF">D0867_07479</name>
    <name evidence="11" type="ORF">D0868_09212</name>
    <name evidence="10" type="ORF">D0869_09366</name>
</gene>
<dbReference type="GO" id="GO:0000981">
    <property type="term" value="F:DNA-binding transcription factor activity, RNA polymerase II-specific"/>
    <property type="evidence" value="ECO:0007669"/>
    <property type="project" value="InterPro"/>
</dbReference>
<feature type="domain" description="C2H2-type" evidence="9">
    <location>
        <begin position="102"/>
        <end position="124"/>
    </location>
</feature>
<evidence type="ECO:0000256" key="1">
    <source>
        <dbReference type="ARBA" id="ARBA00004123"/>
    </source>
</evidence>
<dbReference type="Gene3D" id="3.30.160.60">
    <property type="entry name" value="Classic Zinc Finger"/>
    <property type="match status" value="2"/>
</dbReference>
<dbReference type="VEuPathDB" id="FungiDB:BTJ68_10320"/>
<dbReference type="GO" id="GO:0005634">
    <property type="term" value="C:nucleus"/>
    <property type="evidence" value="ECO:0007669"/>
    <property type="project" value="UniProtKB-SubCell"/>
</dbReference>
<dbReference type="SMART" id="SM00355">
    <property type="entry name" value="ZnF_C2H2"/>
    <property type="match status" value="2"/>
</dbReference>
<dbReference type="PROSITE" id="PS50157">
    <property type="entry name" value="ZINC_FINGER_C2H2_2"/>
    <property type="match status" value="2"/>
</dbReference>
<dbReference type="Pfam" id="PF00096">
    <property type="entry name" value="zf-C2H2"/>
    <property type="match status" value="1"/>
</dbReference>
<dbReference type="GO" id="GO:0008270">
    <property type="term" value="F:zinc ion binding"/>
    <property type="evidence" value="ECO:0007669"/>
    <property type="project" value="UniProtKB-KW"/>
</dbReference>
<comment type="caution">
    <text evidence="10">The sequence shown here is derived from an EMBL/GenBank/DDBJ whole genome shotgun (WGS) entry which is preliminary data.</text>
</comment>
<dbReference type="Proteomes" id="UP000282582">
    <property type="component" value="Unassembled WGS sequence"/>
</dbReference>
<dbReference type="CDD" id="cd12148">
    <property type="entry name" value="fungal_TF_MHR"/>
    <property type="match status" value="1"/>
</dbReference>
<accession>A0A3M6WHP7</accession>
<feature type="compositionally biased region" description="Polar residues" evidence="8">
    <location>
        <begin position="33"/>
        <end position="64"/>
    </location>
</feature>
<keyword evidence="4 7" id="KW-0863">Zinc-finger</keyword>
<evidence type="ECO:0000313" key="12">
    <source>
        <dbReference type="EMBL" id="RMY13350.1"/>
    </source>
</evidence>
<dbReference type="PROSITE" id="PS00028">
    <property type="entry name" value="ZINC_FINGER_C2H2_1"/>
    <property type="match status" value="2"/>
</dbReference>
<evidence type="ECO:0000313" key="16">
    <source>
        <dbReference type="Proteomes" id="UP000281245"/>
    </source>
</evidence>
<keyword evidence="6" id="KW-0539">Nucleus</keyword>
<dbReference type="OrthoDB" id="6077919at2759"/>
<evidence type="ECO:0000256" key="3">
    <source>
        <dbReference type="ARBA" id="ARBA00022737"/>
    </source>
</evidence>
<feature type="compositionally biased region" description="Basic and acidic residues" evidence="8">
    <location>
        <begin position="66"/>
        <end position="76"/>
    </location>
</feature>
<dbReference type="GO" id="GO:0006351">
    <property type="term" value="P:DNA-templated transcription"/>
    <property type="evidence" value="ECO:0007669"/>
    <property type="project" value="InterPro"/>
</dbReference>
<dbReference type="InterPro" id="IPR036236">
    <property type="entry name" value="Znf_C2H2_sf"/>
</dbReference>
<protein>
    <recommendedName>
        <fullName evidence="9">C2H2-type domain-containing protein</fullName>
    </recommendedName>
</protein>
<evidence type="ECO:0000256" key="5">
    <source>
        <dbReference type="ARBA" id="ARBA00022833"/>
    </source>
</evidence>
<evidence type="ECO:0000313" key="14">
    <source>
        <dbReference type="Proteomes" id="UP000271337"/>
    </source>
</evidence>
<dbReference type="Proteomes" id="UP000276864">
    <property type="component" value="Unassembled WGS sequence"/>
</dbReference>
<evidence type="ECO:0000313" key="10">
    <source>
        <dbReference type="EMBL" id="RMX78083.1"/>
    </source>
</evidence>
<keyword evidence="2" id="KW-0479">Metal-binding</keyword>
<dbReference type="Proteomes" id="UP000281245">
    <property type="component" value="Unassembled WGS sequence"/>
</dbReference>
<feature type="domain" description="C2H2-type" evidence="9">
    <location>
        <begin position="129"/>
        <end position="158"/>
    </location>
</feature>
<dbReference type="EMBL" id="QWIM01000454">
    <property type="protein sequence ID" value="RMY34441.1"/>
    <property type="molecule type" value="Genomic_DNA"/>
</dbReference>
<feature type="region of interest" description="Disordered" evidence="8">
    <location>
        <begin position="305"/>
        <end position="330"/>
    </location>
</feature>
<keyword evidence="3" id="KW-0677">Repeat</keyword>
<feature type="region of interest" description="Disordered" evidence="8">
    <location>
        <begin position="1"/>
        <end position="103"/>
    </location>
</feature>
<dbReference type="InterPro" id="IPR051059">
    <property type="entry name" value="VerF-like"/>
</dbReference>
<keyword evidence="5" id="KW-0862">Zinc</keyword>
<sequence length="903" mass="99883">MRLNRTPEQEPKLSPKQHHSADPPPPKRRRLSEQFSASDGHQREGSNANSRPGNLSSRRSPQRTGSSRERRGEMERSPSPAGSVRYTRTGRVSKAAKGQRVHACDECGKTYTRAEHLRRHQQNHKPGAFPCDIPGCGRSFHRDDLLTRHKTRHSDSAGPPTRPQSVVSGASSDAPAGVPAHGPPAIYPSAAAEQFDNDAPDYYTHGFGVLENQRTQASSDSRKLCYHPFNEFHSIDIPIAVDGNNSDSAMLDSTFAQTSTYHSPSTYELPPNGFLPMASLPYYARCSAYVDCSLDRRDSCMAYSTNARRPSAGSRSPGSESSSTSLLPPPWNDADLAANTVNISSFSSWDSCYGSPKHNHLPADDYVQVITNGSAGMMTASEGDNKEFHDLMIPTTVPQEPWEETTFDDLAYTNEQRYLAAYWTWIHPQYPIMHKPTFDLDDTTPLLQASMLALGACMLKNVTDMENASTIHERCAKVLKRRTVDGTHTFRICDMQAIVLTEVYAIFKAPNASPHFSPHFLEVYTLLANDCEALRHPSADGKYRSPFHDDDHRAEVVLQHGNGRAIDMACKQRLLSMCYILDQNNAAFFGRSKATCLAVPGYSLPLPQAASSWDASPRQQLDAKYQGCTASMPAFDMVSHALETLSDMPAIAKPKLDPFQVGLLMACVSDRNAGADAYGSFSARPIDELSLASASESSPQTRLAYHLRMLCRSTPVQSLLSVAGEGWGVEEKLNSHGNYSKAQAEAYEWAKATAPCHGERTAIDQASFHARRILAIHRTYPRTGLLYQEWALFLSAIVIWARAYVSLNSGRRRPRLSISIPDPHLTKHSTLNTEKTILEVLGRETQSVSSHEATSMLLWTRAQIEEVHVLRNCGLTNYALDVLERLATRGTEAGWFGEGLDNR</sequence>
<organism evidence="10 16">
    <name type="scientific">Hortaea werneckii</name>
    <name type="common">Black yeast</name>
    <name type="synonym">Cladosporium werneckii</name>
    <dbReference type="NCBI Taxonomy" id="91943"/>
    <lineage>
        <taxon>Eukaryota</taxon>
        <taxon>Fungi</taxon>
        <taxon>Dikarya</taxon>
        <taxon>Ascomycota</taxon>
        <taxon>Pezizomycotina</taxon>
        <taxon>Dothideomycetes</taxon>
        <taxon>Dothideomycetidae</taxon>
        <taxon>Mycosphaerellales</taxon>
        <taxon>Teratosphaeriaceae</taxon>
        <taxon>Hortaea</taxon>
    </lineage>
</organism>
<name>A0A3M6WHP7_HORWE</name>
<dbReference type="InterPro" id="IPR007219">
    <property type="entry name" value="XnlR_reg_dom"/>
</dbReference>
<dbReference type="Pfam" id="PF04082">
    <property type="entry name" value="Fungal_trans"/>
    <property type="match status" value="1"/>
</dbReference>
<dbReference type="AlphaFoldDB" id="A0A3M6WHP7"/>
<dbReference type="PANTHER" id="PTHR40626:SF30">
    <property type="entry name" value="FINGER DOMAIN PROTEIN, PUTATIVE (AFU_ORTHOLOGUE AFUA_4G13600)-RELATED"/>
    <property type="match status" value="1"/>
</dbReference>
<evidence type="ECO:0000256" key="8">
    <source>
        <dbReference type="SAM" id="MobiDB-lite"/>
    </source>
</evidence>
<dbReference type="EMBL" id="QWIJ01000873">
    <property type="protein sequence ID" value="RMX78083.1"/>
    <property type="molecule type" value="Genomic_DNA"/>
</dbReference>
<feature type="compositionally biased region" description="Low complexity" evidence="8">
    <location>
        <begin position="307"/>
        <end position="326"/>
    </location>
</feature>
<evidence type="ECO:0000313" key="13">
    <source>
        <dbReference type="EMBL" id="RMY34441.1"/>
    </source>
</evidence>
<evidence type="ECO:0000256" key="4">
    <source>
        <dbReference type="ARBA" id="ARBA00022771"/>
    </source>
</evidence>
<reference evidence="14 15" key="1">
    <citation type="journal article" date="2018" name="BMC Genomics">
        <title>Genomic evidence for intraspecific hybridization in a clonal and extremely halotolerant yeast.</title>
        <authorList>
            <person name="Gostincar C."/>
            <person name="Stajich J.E."/>
            <person name="Zupancic J."/>
            <person name="Zalar P."/>
            <person name="Gunde-Cimerman N."/>
        </authorList>
    </citation>
    <scope>NUCLEOTIDE SEQUENCE [LARGE SCALE GENOMIC DNA]</scope>
    <source>
        <strain evidence="13 15">EXF-6651</strain>
        <strain evidence="11 17">EXF-6654</strain>
        <strain evidence="10 16">EXF-6656</strain>
        <strain evidence="12 14">EXF-6669</strain>
    </source>
</reference>
<dbReference type="FunFam" id="3.30.160.60:FF:000065">
    <property type="entry name" value="B-cell CLL/lymphoma 6, member B"/>
    <property type="match status" value="1"/>
</dbReference>
<dbReference type="InterPro" id="IPR013087">
    <property type="entry name" value="Znf_C2H2_type"/>
</dbReference>
<dbReference type="EMBL" id="QWIL01000782">
    <property type="protein sequence ID" value="RMY13350.1"/>
    <property type="molecule type" value="Genomic_DNA"/>
</dbReference>
<dbReference type="EMBL" id="QWIK01000866">
    <property type="protein sequence ID" value="RMY00057.1"/>
    <property type="molecule type" value="Genomic_DNA"/>
</dbReference>
<dbReference type="SUPFAM" id="SSF57667">
    <property type="entry name" value="beta-beta-alpha zinc fingers"/>
    <property type="match status" value="1"/>
</dbReference>
<feature type="compositionally biased region" description="Basic and acidic residues" evidence="8">
    <location>
        <begin position="1"/>
        <end position="13"/>
    </location>
</feature>
<dbReference type="Proteomes" id="UP000271337">
    <property type="component" value="Unassembled WGS sequence"/>
</dbReference>
<evidence type="ECO:0000259" key="9">
    <source>
        <dbReference type="PROSITE" id="PS50157"/>
    </source>
</evidence>
<evidence type="ECO:0000313" key="17">
    <source>
        <dbReference type="Proteomes" id="UP000282582"/>
    </source>
</evidence>
<evidence type="ECO:0000256" key="2">
    <source>
        <dbReference type="ARBA" id="ARBA00022723"/>
    </source>
</evidence>
<feature type="region of interest" description="Disordered" evidence="8">
    <location>
        <begin position="149"/>
        <end position="188"/>
    </location>
</feature>
<evidence type="ECO:0000256" key="7">
    <source>
        <dbReference type="PROSITE-ProRule" id="PRU00042"/>
    </source>
</evidence>
<comment type="subcellular location">
    <subcellularLocation>
        <location evidence="1">Nucleus</location>
    </subcellularLocation>
</comment>
<evidence type="ECO:0000256" key="6">
    <source>
        <dbReference type="ARBA" id="ARBA00023242"/>
    </source>
</evidence>
<dbReference type="GO" id="GO:0000785">
    <property type="term" value="C:chromatin"/>
    <property type="evidence" value="ECO:0007669"/>
    <property type="project" value="TreeGrafter"/>
</dbReference>
<evidence type="ECO:0000313" key="11">
    <source>
        <dbReference type="EMBL" id="RMY00057.1"/>
    </source>
</evidence>
<evidence type="ECO:0000313" key="15">
    <source>
        <dbReference type="Proteomes" id="UP000276864"/>
    </source>
</evidence>